<evidence type="ECO:0000313" key="2">
    <source>
        <dbReference type="Proteomes" id="UP001221763"/>
    </source>
</evidence>
<keyword evidence="1" id="KW-0489">Methyltransferase</keyword>
<dbReference type="GO" id="GO:0008168">
    <property type="term" value="F:methyltransferase activity"/>
    <property type="evidence" value="ECO:0007669"/>
    <property type="project" value="UniProtKB-KW"/>
</dbReference>
<dbReference type="Pfam" id="PF12847">
    <property type="entry name" value="Methyltransf_18"/>
    <property type="match status" value="1"/>
</dbReference>
<protein>
    <submittedName>
        <fullName evidence="1">Class I SAM-dependent methyltransferase</fullName>
    </submittedName>
</protein>
<accession>A0ABT5L878</accession>
<dbReference type="InterPro" id="IPR029063">
    <property type="entry name" value="SAM-dependent_MTases_sf"/>
</dbReference>
<sequence>MKRIGFIASLLKGYDIVADIGTDHGLVLKKALDLKYIKKGIACDNKSQPLERARQNLKNYPVNFYLSDGFDNINDYFDFALICGMGPHTIINILDKTAYINKHFLLGCQGKIHYLIDWLNKNNFVILNYYNFYDKFHYIFLKVYRSME</sequence>
<dbReference type="PANTHER" id="PTHR38451">
    <property type="entry name" value="TRNA (ADENINE(22)-N(1))-METHYLTRANSFERASE"/>
    <property type="match status" value="1"/>
</dbReference>
<dbReference type="EMBL" id="JANHJP010000002">
    <property type="protein sequence ID" value="MDC9031873.1"/>
    <property type="molecule type" value="Genomic_DNA"/>
</dbReference>
<dbReference type="GO" id="GO:0032259">
    <property type="term" value="P:methylation"/>
    <property type="evidence" value="ECO:0007669"/>
    <property type="project" value="UniProtKB-KW"/>
</dbReference>
<proteinExistence type="predicted"/>
<dbReference type="PANTHER" id="PTHR38451:SF1">
    <property type="entry name" value="TRNA (ADENINE(22)-N(1))-METHYLTRANSFERASE"/>
    <property type="match status" value="1"/>
</dbReference>
<keyword evidence="1" id="KW-0808">Transferase</keyword>
<comment type="caution">
    <text evidence="1">The sequence shown here is derived from an EMBL/GenBank/DDBJ whole genome shotgun (WGS) entry which is preliminary data.</text>
</comment>
<evidence type="ECO:0000313" key="1">
    <source>
        <dbReference type="EMBL" id="MDC9031873.1"/>
    </source>
</evidence>
<name>A0ABT5L878_9MOLU</name>
<gene>
    <name evidence="1" type="ORF">M8044_000092</name>
</gene>
<organism evidence="1 2">
    <name type="scientific">Columbia Basin potato purple top phytoplasma</name>
    <dbReference type="NCBI Taxonomy" id="307134"/>
    <lineage>
        <taxon>Bacteria</taxon>
        <taxon>Bacillati</taxon>
        <taxon>Mycoplasmatota</taxon>
        <taxon>Mollicutes</taxon>
        <taxon>Acholeplasmatales</taxon>
        <taxon>Acholeplasmataceae</taxon>
        <taxon>Candidatus Phytoplasma</taxon>
        <taxon>16SrVI (Clover proliferation group)</taxon>
    </lineage>
</organism>
<dbReference type="RefSeq" id="WP_273585104.1">
    <property type="nucleotide sequence ID" value="NZ_JANHJP010000002.1"/>
</dbReference>
<dbReference type="Proteomes" id="UP001221763">
    <property type="component" value="Unassembled WGS sequence"/>
</dbReference>
<reference evidence="1 2" key="1">
    <citation type="journal article" date="2023" name="Plant">
        <title>Draft Genome Sequence Resource of CBPPT1, a 'Candidatus Phytoplasma trifolii'-Related Strain Associated with Potato Purple Top Disease in the Columbia Basin, U.S.A.</title>
        <authorList>
            <person name="Wei W."/>
            <person name="Shao J."/>
            <person name="Bottner-Parker K.D."/>
            <person name="Zhao Y."/>
        </authorList>
    </citation>
    <scope>NUCLEOTIDE SEQUENCE [LARGE SCALE GENOMIC DNA]</scope>
    <source>
        <strain evidence="1 2">CBPPT1</strain>
    </source>
</reference>
<dbReference type="Gene3D" id="3.40.50.150">
    <property type="entry name" value="Vaccinia Virus protein VP39"/>
    <property type="match status" value="1"/>
</dbReference>
<keyword evidence="2" id="KW-1185">Reference proteome</keyword>
<dbReference type="SUPFAM" id="SSF53335">
    <property type="entry name" value="S-adenosyl-L-methionine-dependent methyltransferases"/>
    <property type="match status" value="1"/>
</dbReference>